<proteinExistence type="predicted"/>
<comment type="caution">
    <text evidence="1">The sequence shown here is derived from an EMBL/GenBank/DDBJ whole genome shotgun (WGS) entry which is preliminary data.</text>
</comment>
<name>A0A9Q1KQP6_9CARY</name>
<keyword evidence="2" id="KW-1185">Reference proteome</keyword>
<dbReference type="Proteomes" id="UP001153076">
    <property type="component" value="Unassembled WGS sequence"/>
</dbReference>
<gene>
    <name evidence="1" type="ORF">Cgig2_006585</name>
</gene>
<accession>A0A9Q1KQP6</accession>
<evidence type="ECO:0000313" key="1">
    <source>
        <dbReference type="EMBL" id="KAJ8446957.1"/>
    </source>
</evidence>
<sequence length="169" mass="19177">MEMNLFPTFANTEQAVEYVQDNFRWALREPLAPGPRPLPSDYHDLYPCFDLGVVTRYAHDSNIPEMVSHANGGLVGGYLEKGSVLRPASLSIKRDDESSLACHILPTSGPLEGEQDSNIPEMVQVIFYAMVVNEVMELGIAWRITARRLMCTLQQLHWDPFELWLKNVE</sequence>
<evidence type="ECO:0000313" key="2">
    <source>
        <dbReference type="Proteomes" id="UP001153076"/>
    </source>
</evidence>
<dbReference type="EMBL" id="JAKOGI010000044">
    <property type="protein sequence ID" value="KAJ8446957.1"/>
    <property type="molecule type" value="Genomic_DNA"/>
</dbReference>
<protein>
    <submittedName>
        <fullName evidence="1">Uncharacterized protein</fullName>
    </submittedName>
</protein>
<dbReference type="AlphaFoldDB" id="A0A9Q1KQP6"/>
<reference evidence="1" key="1">
    <citation type="submission" date="2022-04" db="EMBL/GenBank/DDBJ databases">
        <title>Carnegiea gigantea Genome sequencing and assembly v2.</title>
        <authorList>
            <person name="Copetti D."/>
            <person name="Sanderson M.J."/>
            <person name="Burquez A."/>
            <person name="Wojciechowski M.F."/>
        </authorList>
    </citation>
    <scope>NUCLEOTIDE SEQUENCE</scope>
    <source>
        <strain evidence="1">SGP5-SGP5p</strain>
        <tissue evidence="1">Aerial part</tissue>
    </source>
</reference>
<organism evidence="1 2">
    <name type="scientific">Carnegiea gigantea</name>
    <dbReference type="NCBI Taxonomy" id="171969"/>
    <lineage>
        <taxon>Eukaryota</taxon>
        <taxon>Viridiplantae</taxon>
        <taxon>Streptophyta</taxon>
        <taxon>Embryophyta</taxon>
        <taxon>Tracheophyta</taxon>
        <taxon>Spermatophyta</taxon>
        <taxon>Magnoliopsida</taxon>
        <taxon>eudicotyledons</taxon>
        <taxon>Gunneridae</taxon>
        <taxon>Pentapetalae</taxon>
        <taxon>Caryophyllales</taxon>
        <taxon>Cactineae</taxon>
        <taxon>Cactaceae</taxon>
        <taxon>Cactoideae</taxon>
        <taxon>Echinocereeae</taxon>
        <taxon>Carnegiea</taxon>
    </lineage>
</organism>